<organism evidence="1">
    <name type="scientific">bioreactor metagenome</name>
    <dbReference type="NCBI Taxonomy" id="1076179"/>
    <lineage>
        <taxon>unclassified sequences</taxon>
        <taxon>metagenomes</taxon>
        <taxon>ecological metagenomes</taxon>
    </lineage>
</organism>
<accession>A0A645F243</accession>
<comment type="caution">
    <text evidence="1">The sequence shown here is derived from an EMBL/GenBank/DDBJ whole genome shotgun (WGS) entry which is preliminary data.</text>
</comment>
<evidence type="ECO:0000313" key="1">
    <source>
        <dbReference type="EMBL" id="MPN08277.1"/>
    </source>
</evidence>
<dbReference type="AlphaFoldDB" id="A0A645F243"/>
<dbReference type="EMBL" id="VSSQ01054305">
    <property type="protein sequence ID" value="MPN08277.1"/>
    <property type="molecule type" value="Genomic_DNA"/>
</dbReference>
<gene>
    <name evidence="1" type="ORF">SDC9_155559</name>
</gene>
<name>A0A645F243_9ZZZZ</name>
<proteinExistence type="predicted"/>
<reference evidence="1" key="1">
    <citation type="submission" date="2019-08" db="EMBL/GenBank/DDBJ databases">
        <authorList>
            <person name="Kucharzyk K."/>
            <person name="Murdoch R.W."/>
            <person name="Higgins S."/>
            <person name="Loffler F."/>
        </authorList>
    </citation>
    <scope>NUCLEOTIDE SEQUENCE</scope>
</reference>
<protein>
    <submittedName>
        <fullName evidence="1">Uncharacterized protein</fullName>
    </submittedName>
</protein>
<sequence>MSSENEPPNKAILAILKEDNLKFSVSYPHCFVDTIRIKIYEVGKLIPCQENDIKIEFILNGMVSILGRPVLIDNSDPECIEFIVRYLSVIVHNTFPELYLSLD</sequence>